<comment type="caution">
    <text evidence="3">The sequence shown here is derived from an EMBL/GenBank/DDBJ whole genome shotgun (WGS) entry which is preliminary data.</text>
</comment>
<proteinExistence type="inferred from homology"/>
<evidence type="ECO:0000256" key="1">
    <source>
        <dbReference type="ARBA" id="ARBA00006479"/>
    </source>
</evidence>
<organism evidence="3 4">
    <name type="scientific">Frondihabitans peucedani</name>
    <dbReference type="NCBI Taxonomy" id="598626"/>
    <lineage>
        <taxon>Bacteria</taxon>
        <taxon>Bacillati</taxon>
        <taxon>Actinomycetota</taxon>
        <taxon>Actinomycetes</taxon>
        <taxon>Micrococcales</taxon>
        <taxon>Microbacteriaceae</taxon>
        <taxon>Frondihabitans</taxon>
    </lineage>
</organism>
<evidence type="ECO:0000313" key="4">
    <source>
        <dbReference type="Proteomes" id="UP001501594"/>
    </source>
</evidence>
<reference evidence="4" key="1">
    <citation type="journal article" date="2019" name="Int. J. Syst. Evol. Microbiol.">
        <title>The Global Catalogue of Microorganisms (GCM) 10K type strain sequencing project: providing services to taxonomists for standard genome sequencing and annotation.</title>
        <authorList>
            <consortium name="The Broad Institute Genomics Platform"/>
            <consortium name="The Broad Institute Genome Sequencing Center for Infectious Disease"/>
            <person name="Wu L."/>
            <person name="Ma J."/>
        </authorList>
    </citation>
    <scope>NUCLEOTIDE SEQUENCE [LARGE SCALE GENOMIC DNA]</scope>
    <source>
        <strain evidence="4">JCM 17442</strain>
    </source>
</reference>
<dbReference type="Gene3D" id="3.30.420.40">
    <property type="match status" value="2"/>
</dbReference>
<dbReference type="RefSeq" id="WP_344797391.1">
    <property type="nucleotide sequence ID" value="NZ_BAABAU010000004.1"/>
</dbReference>
<evidence type="ECO:0000256" key="2">
    <source>
        <dbReference type="SAM" id="MobiDB-lite"/>
    </source>
</evidence>
<keyword evidence="4" id="KW-1185">Reference proteome</keyword>
<gene>
    <name evidence="3" type="ORF">GCM10022256_28680</name>
</gene>
<dbReference type="EMBL" id="BAABAU010000004">
    <property type="protein sequence ID" value="GAA4267256.1"/>
    <property type="molecule type" value="Genomic_DNA"/>
</dbReference>
<protein>
    <submittedName>
        <fullName evidence="3">ROK family transcriptional regulator</fullName>
    </submittedName>
</protein>
<sequence length="402" mass="41437">MSNVHQPEQRSRPSSRSRGSNPDRVRQHNLSAVLGLVHRSQGVSRSQLTQATGLNRSTIAALVGELTESGLVRESEPAANNRVGRPSPVVAAAPGVVAYTVNPEIDAVTVGVVGLDGTVQRRIRRETDSIPSASEAVAIAAAAIRDLERDLPAGARATGIGVAVPGLVRREDGLVRLAPHLGWIDEPFADLLREATGLVTTADNDASLGALAESLFGAGRGVRTLVFLNGGASGVGGGAIVDGRSLRGVDGYAGELGHTLVNSDGVVCHCGAVGCLETEVGQAELLHALGRARGDDDDLDALLAATTDPGVLHEVDRQVGFLAVALRNTINLFNPETIVLGGFLGALHGVAGDRIAELSTRSALRGPSSSVRIRRAELGSGRLMIGAAELAFAGLLADPARV</sequence>
<dbReference type="InterPro" id="IPR043129">
    <property type="entry name" value="ATPase_NBD"/>
</dbReference>
<dbReference type="Pfam" id="PF00480">
    <property type="entry name" value="ROK"/>
    <property type="match status" value="1"/>
</dbReference>
<name>A0ABP8E4Y8_9MICO</name>
<feature type="region of interest" description="Disordered" evidence="2">
    <location>
        <begin position="1"/>
        <end position="25"/>
    </location>
</feature>
<dbReference type="SUPFAM" id="SSF53067">
    <property type="entry name" value="Actin-like ATPase domain"/>
    <property type="match status" value="1"/>
</dbReference>
<dbReference type="PANTHER" id="PTHR18964">
    <property type="entry name" value="ROK (REPRESSOR, ORF, KINASE) FAMILY"/>
    <property type="match status" value="1"/>
</dbReference>
<dbReference type="InterPro" id="IPR036388">
    <property type="entry name" value="WH-like_DNA-bd_sf"/>
</dbReference>
<dbReference type="SUPFAM" id="SSF46785">
    <property type="entry name" value="Winged helix' DNA-binding domain"/>
    <property type="match status" value="1"/>
</dbReference>
<dbReference type="Gene3D" id="1.10.10.10">
    <property type="entry name" value="Winged helix-like DNA-binding domain superfamily/Winged helix DNA-binding domain"/>
    <property type="match status" value="1"/>
</dbReference>
<dbReference type="Proteomes" id="UP001501594">
    <property type="component" value="Unassembled WGS sequence"/>
</dbReference>
<accession>A0ABP8E4Y8</accession>
<dbReference type="InterPro" id="IPR036390">
    <property type="entry name" value="WH_DNA-bd_sf"/>
</dbReference>
<dbReference type="PANTHER" id="PTHR18964:SF149">
    <property type="entry name" value="BIFUNCTIONAL UDP-N-ACETYLGLUCOSAMINE 2-EPIMERASE_N-ACETYLMANNOSAMINE KINASE"/>
    <property type="match status" value="1"/>
</dbReference>
<comment type="similarity">
    <text evidence="1">Belongs to the ROK (NagC/XylR) family.</text>
</comment>
<dbReference type="InterPro" id="IPR000600">
    <property type="entry name" value="ROK"/>
</dbReference>
<evidence type="ECO:0000313" key="3">
    <source>
        <dbReference type="EMBL" id="GAA4267256.1"/>
    </source>
</evidence>